<feature type="transmembrane region" description="Helical" evidence="9">
    <location>
        <begin position="285"/>
        <end position="309"/>
    </location>
</feature>
<dbReference type="Pfam" id="PF03812">
    <property type="entry name" value="KdgT"/>
    <property type="match status" value="1"/>
</dbReference>
<feature type="transmembrane region" description="Helical" evidence="9">
    <location>
        <begin position="45"/>
        <end position="66"/>
    </location>
</feature>
<keyword evidence="11" id="KW-1185">Reference proteome</keyword>
<name>A0ABV1HRF4_9FIRM</name>
<sequence>MIGNVRILGTMKKFPAGAMVIPLLLGCTVNTFFPEALKIGGFTTGLFKNGIPTLIGLYLFCSGATIDVKAAGETVYKGVLLTALKFFGGFGIGLLLNAIFGEAGFLGLLPLAVIGAVTNSNGVIYATLAGEYGEESDVGATAILTLNDGPFFTMIALGTAGIGKFPITAIMASIIPLIIGFIIGNLDHEWRETLSTAMALLPPFNGFCLGAGMSFFTIAGAGFSGILLGLLTVMVTGILTFIIYSLIRRKADPMGAAIGTVAGVAATTPAAIADADPSFAPQVETASAQIAAATIVTAIVTPLLVAFLARYSRKFNEKHGLGNAKQQNTGVKAMMAETE</sequence>
<keyword evidence="7 9" id="KW-1133">Transmembrane helix</keyword>
<accession>A0ABV1HRF4</accession>
<evidence type="ECO:0000313" key="11">
    <source>
        <dbReference type="Proteomes" id="UP001437460"/>
    </source>
</evidence>
<evidence type="ECO:0000256" key="3">
    <source>
        <dbReference type="ARBA" id="ARBA00022475"/>
    </source>
</evidence>
<keyword evidence="4" id="KW-0762">Sugar transport</keyword>
<evidence type="ECO:0000256" key="7">
    <source>
        <dbReference type="ARBA" id="ARBA00022989"/>
    </source>
</evidence>
<evidence type="ECO:0000256" key="5">
    <source>
        <dbReference type="ARBA" id="ARBA00022692"/>
    </source>
</evidence>
<gene>
    <name evidence="10" type="ORF">WMO41_14760</name>
</gene>
<comment type="similarity">
    <text evidence="1">Belongs to the KdgT transporter family.</text>
</comment>
<keyword evidence="5 9" id="KW-0812">Transmembrane</keyword>
<reference evidence="10 11" key="1">
    <citation type="submission" date="2024-03" db="EMBL/GenBank/DDBJ databases">
        <title>Human intestinal bacterial collection.</title>
        <authorList>
            <person name="Pauvert C."/>
            <person name="Hitch T.C.A."/>
            <person name="Clavel T."/>
        </authorList>
    </citation>
    <scope>NUCLEOTIDE SEQUENCE [LARGE SCALE GENOMIC DNA]</scope>
    <source>
        <strain evidence="10 11">CLA-AP-H27</strain>
    </source>
</reference>
<evidence type="ECO:0000256" key="8">
    <source>
        <dbReference type="ARBA" id="ARBA00023136"/>
    </source>
</evidence>
<feature type="transmembrane region" description="Helical" evidence="9">
    <location>
        <begin position="254"/>
        <end position="273"/>
    </location>
</feature>
<evidence type="ECO:0000256" key="6">
    <source>
        <dbReference type="ARBA" id="ARBA00022847"/>
    </source>
</evidence>
<evidence type="ECO:0000256" key="1">
    <source>
        <dbReference type="ARBA" id="ARBA00006430"/>
    </source>
</evidence>
<keyword evidence="3" id="KW-1003">Cell membrane</keyword>
<dbReference type="EMBL" id="JBBMFJ010000042">
    <property type="protein sequence ID" value="MEQ2564407.1"/>
    <property type="molecule type" value="Genomic_DNA"/>
</dbReference>
<dbReference type="Proteomes" id="UP001437460">
    <property type="component" value="Unassembled WGS sequence"/>
</dbReference>
<keyword evidence="6" id="KW-0769">Symport</keyword>
<dbReference type="InterPro" id="IPR004684">
    <property type="entry name" value="2keto-3dGluconate_permease"/>
</dbReference>
<evidence type="ECO:0000256" key="4">
    <source>
        <dbReference type="ARBA" id="ARBA00022597"/>
    </source>
</evidence>
<keyword evidence="2" id="KW-0813">Transport</keyword>
<feature type="transmembrane region" description="Helical" evidence="9">
    <location>
        <begin position="225"/>
        <end position="247"/>
    </location>
</feature>
<feature type="transmembrane region" description="Helical" evidence="9">
    <location>
        <begin position="14"/>
        <end position="33"/>
    </location>
</feature>
<organism evidence="10 11">
    <name type="scientific">Ventrimonas faecis</name>
    <dbReference type="NCBI Taxonomy" id="3133170"/>
    <lineage>
        <taxon>Bacteria</taxon>
        <taxon>Bacillati</taxon>
        <taxon>Bacillota</taxon>
        <taxon>Clostridia</taxon>
        <taxon>Lachnospirales</taxon>
        <taxon>Lachnospiraceae</taxon>
        <taxon>Ventrimonas</taxon>
    </lineage>
</organism>
<feature type="transmembrane region" description="Helical" evidence="9">
    <location>
        <begin position="78"/>
        <end position="99"/>
    </location>
</feature>
<dbReference type="RefSeq" id="WP_349230405.1">
    <property type="nucleotide sequence ID" value="NZ_JBBMFJ010000042.1"/>
</dbReference>
<comment type="caution">
    <text evidence="10">The sequence shown here is derived from an EMBL/GenBank/DDBJ whole genome shotgun (WGS) entry which is preliminary data.</text>
</comment>
<protein>
    <submittedName>
        <fullName evidence="10">2-keto-3-deoxygluconate permease</fullName>
    </submittedName>
</protein>
<proteinExistence type="inferred from homology"/>
<feature type="transmembrane region" description="Helical" evidence="9">
    <location>
        <begin position="105"/>
        <end position="126"/>
    </location>
</feature>
<evidence type="ECO:0000313" key="10">
    <source>
        <dbReference type="EMBL" id="MEQ2564407.1"/>
    </source>
</evidence>
<feature type="transmembrane region" description="Helical" evidence="9">
    <location>
        <begin position="165"/>
        <end position="186"/>
    </location>
</feature>
<evidence type="ECO:0000256" key="2">
    <source>
        <dbReference type="ARBA" id="ARBA00022448"/>
    </source>
</evidence>
<evidence type="ECO:0000256" key="9">
    <source>
        <dbReference type="SAM" id="Phobius"/>
    </source>
</evidence>
<dbReference type="PROSITE" id="PS51257">
    <property type="entry name" value="PROKAR_LIPOPROTEIN"/>
    <property type="match status" value="1"/>
</dbReference>
<keyword evidence="8 9" id="KW-0472">Membrane</keyword>
<feature type="transmembrane region" description="Helical" evidence="9">
    <location>
        <begin position="198"/>
        <end position="219"/>
    </location>
</feature>